<evidence type="ECO:0000256" key="2">
    <source>
        <dbReference type="ARBA" id="ARBA00023043"/>
    </source>
</evidence>
<reference evidence="4 5" key="1">
    <citation type="submission" date="2024-10" db="EMBL/GenBank/DDBJ databases">
        <title>Updated reference genomes for cyclostephanoid diatoms.</title>
        <authorList>
            <person name="Roberts W.R."/>
            <person name="Alverson A.J."/>
        </authorList>
    </citation>
    <scope>NUCLEOTIDE SEQUENCE [LARGE SCALE GENOMIC DNA]</scope>
    <source>
        <strain evidence="4 5">AJA010-31</strain>
    </source>
</reference>
<name>A0ABD3P116_9STRA</name>
<protein>
    <submittedName>
        <fullName evidence="4">Uncharacterized protein</fullName>
    </submittedName>
</protein>
<dbReference type="PANTHER" id="PTHR24153">
    <property type="entry name" value="ESPIN"/>
    <property type="match status" value="1"/>
</dbReference>
<dbReference type="InterPro" id="IPR036770">
    <property type="entry name" value="Ankyrin_rpt-contain_sf"/>
</dbReference>
<dbReference type="PANTHER" id="PTHR24153:SF8">
    <property type="entry name" value="FORKED, ISOFORM F"/>
    <property type="match status" value="1"/>
</dbReference>
<dbReference type="SUPFAM" id="SSF48403">
    <property type="entry name" value="Ankyrin repeat"/>
    <property type="match status" value="1"/>
</dbReference>
<feature type="compositionally biased region" description="Polar residues" evidence="3">
    <location>
        <begin position="278"/>
        <end position="288"/>
    </location>
</feature>
<evidence type="ECO:0000313" key="4">
    <source>
        <dbReference type="EMBL" id="KAL3781925.1"/>
    </source>
</evidence>
<organism evidence="4 5">
    <name type="scientific">Cyclotella atomus</name>
    <dbReference type="NCBI Taxonomy" id="382360"/>
    <lineage>
        <taxon>Eukaryota</taxon>
        <taxon>Sar</taxon>
        <taxon>Stramenopiles</taxon>
        <taxon>Ochrophyta</taxon>
        <taxon>Bacillariophyta</taxon>
        <taxon>Coscinodiscophyceae</taxon>
        <taxon>Thalassiosirophycidae</taxon>
        <taxon>Stephanodiscales</taxon>
        <taxon>Stephanodiscaceae</taxon>
        <taxon>Cyclotella</taxon>
    </lineage>
</organism>
<keyword evidence="1" id="KW-0677">Repeat</keyword>
<keyword evidence="2" id="KW-0040">ANK repeat</keyword>
<gene>
    <name evidence="4" type="ORF">ACHAWO_004405</name>
</gene>
<proteinExistence type="predicted"/>
<dbReference type="EMBL" id="JALLPJ020000827">
    <property type="protein sequence ID" value="KAL3781925.1"/>
    <property type="molecule type" value="Genomic_DNA"/>
</dbReference>
<keyword evidence="5" id="KW-1185">Reference proteome</keyword>
<dbReference type="Pfam" id="PF12796">
    <property type="entry name" value="Ank_2"/>
    <property type="match status" value="1"/>
</dbReference>
<sequence>MNPCTSRQKRAESTVHSLYIIDRSVEKLSLGPLPDDKNCTERTMAVDKLRLHKITHLIANEKWRELDSFLSSTDDAGVITSQISDDAIGEDFVSPMHIVHYCCRFNPPRAIVRRLTSLYPEGVKVPDKIGRLPLHHAAKWGSSHRLIKFLIELDPSAVSVKDSQGKTPIHYLCLHFVDAFRPGHFETNVEECMVQAIEAFLEADLSIVSIEDELDYTALEYAIESNAPYRVVRRLQKATERYWKEKQKTSTTMPSNVHALNEASQGNDAFHTPDMVHQTLNPPTIASSNDEKADDHVRTANKPTPLPLTKKSSGRTKYAMTA</sequence>
<dbReference type="InterPro" id="IPR052420">
    <property type="entry name" value="Espin/Espin-like"/>
</dbReference>
<evidence type="ECO:0000313" key="5">
    <source>
        <dbReference type="Proteomes" id="UP001530400"/>
    </source>
</evidence>
<evidence type="ECO:0000256" key="3">
    <source>
        <dbReference type="SAM" id="MobiDB-lite"/>
    </source>
</evidence>
<dbReference type="AlphaFoldDB" id="A0ABD3P116"/>
<accession>A0ABD3P116</accession>
<comment type="caution">
    <text evidence="4">The sequence shown here is derived from an EMBL/GenBank/DDBJ whole genome shotgun (WGS) entry which is preliminary data.</text>
</comment>
<dbReference type="Proteomes" id="UP001530400">
    <property type="component" value="Unassembled WGS sequence"/>
</dbReference>
<dbReference type="InterPro" id="IPR002110">
    <property type="entry name" value="Ankyrin_rpt"/>
</dbReference>
<feature type="region of interest" description="Disordered" evidence="3">
    <location>
        <begin position="266"/>
        <end position="322"/>
    </location>
</feature>
<dbReference type="Gene3D" id="1.25.40.20">
    <property type="entry name" value="Ankyrin repeat-containing domain"/>
    <property type="match status" value="1"/>
</dbReference>
<evidence type="ECO:0000256" key="1">
    <source>
        <dbReference type="ARBA" id="ARBA00022737"/>
    </source>
</evidence>
<feature type="compositionally biased region" description="Basic and acidic residues" evidence="3">
    <location>
        <begin position="289"/>
        <end position="298"/>
    </location>
</feature>